<dbReference type="InterPro" id="IPR036691">
    <property type="entry name" value="Endo/exonu/phosph_ase_sf"/>
</dbReference>
<dbReference type="Gene3D" id="3.60.10.10">
    <property type="entry name" value="Endonuclease/exonuclease/phosphatase"/>
    <property type="match status" value="1"/>
</dbReference>
<proteinExistence type="predicted"/>
<dbReference type="GO" id="GO:0004527">
    <property type="term" value="F:exonuclease activity"/>
    <property type="evidence" value="ECO:0007669"/>
    <property type="project" value="UniProtKB-KW"/>
</dbReference>
<organism evidence="2 3">
    <name type="scientific">Aquipseudomonas guryensis</name>
    <dbReference type="NCBI Taxonomy" id="2759165"/>
    <lineage>
        <taxon>Bacteria</taxon>
        <taxon>Pseudomonadati</taxon>
        <taxon>Pseudomonadota</taxon>
        <taxon>Gammaproteobacteria</taxon>
        <taxon>Pseudomonadales</taxon>
        <taxon>Pseudomonadaceae</taxon>
        <taxon>Aquipseudomonas</taxon>
    </lineage>
</organism>
<dbReference type="Proteomes" id="UP000581189">
    <property type="component" value="Unassembled WGS sequence"/>
</dbReference>
<name>A0A7W4H471_9GAMM</name>
<dbReference type="AlphaFoldDB" id="A0A7W4H471"/>
<dbReference type="Pfam" id="PF03372">
    <property type="entry name" value="Exo_endo_phos"/>
    <property type="match status" value="1"/>
</dbReference>
<keyword evidence="2" id="KW-0269">Exonuclease</keyword>
<keyword evidence="2" id="KW-0378">Hydrolase</keyword>
<keyword evidence="2" id="KW-0540">Nuclease</keyword>
<protein>
    <submittedName>
        <fullName evidence="2">Endonuclease/exonuclease/phosphatase family protein</fullName>
    </submittedName>
</protein>
<keyword evidence="2" id="KW-0255">Endonuclease</keyword>
<reference evidence="2 3" key="1">
    <citation type="submission" date="2020-08" db="EMBL/GenBank/DDBJ databases">
        <authorList>
            <person name="Kim C.M."/>
        </authorList>
    </citation>
    <scope>NUCLEOTIDE SEQUENCE [LARGE SCALE GENOMIC DNA]</scope>
    <source>
        <strain evidence="2 3">SR9</strain>
    </source>
</reference>
<feature type="domain" description="Endonuclease/exonuclease/phosphatase" evidence="1">
    <location>
        <begin position="4"/>
        <end position="200"/>
    </location>
</feature>
<dbReference type="SUPFAM" id="SSF56219">
    <property type="entry name" value="DNase I-like"/>
    <property type="match status" value="1"/>
</dbReference>
<evidence type="ECO:0000313" key="3">
    <source>
        <dbReference type="Proteomes" id="UP000581189"/>
    </source>
</evidence>
<dbReference type="GO" id="GO:0004519">
    <property type="term" value="F:endonuclease activity"/>
    <property type="evidence" value="ECO:0007669"/>
    <property type="project" value="UniProtKB-KW"/>
</dbReference>
<evidence type="ECO:0000259" key="1">
    <source>
        <dbReference type="Pfam" id="PF03372"/>
    </source>
</evidence>
<evidence type="ECO:0000313" key="2">
    <source>
        <dbReference type="EMBL" id="MBB1520209.1"/>
    </source>
</evidence>
<gene>
    <name evidence="2" type="ORF">H3H45_13225</name>
</gene>
<accession>A0A7W4H471</accession>
<sequence>MRIVSWNCNGALRKKRHLLDELRADILVVQECENPEHTQDADYKQWAGSHLWAGDNKNKGLGVFAKSGMRLEALDLDTGGLQLFLPCMVNGIMFLAVWTKEAGSPTFKYIGQLYKWLQLHKAQLAQQRAIVIGDLNSNACWDVWDRWWNHSDVVKELADIGLHSLYHAQTGLDQGSEAQPTFFLHRKLEKPYHIDYAFLSEMLKNSAQLSIGATELWIEHSDHLPLIVDIAPTQKTKPFN</sequence>
<dbReference type="InterPro" id="IPR005135">
    <property type="entry name" value="Endo/exonuclease/phosphatase"/>
</dbReference>
<dbReference type="EMBL" id="JACJFN010000003">
    <property type="protein sequence ID" value="MBB1520209.1"/>
    <property type="molecule type" value="Genomic_DNA"/>
</dbReference>
<comment type="caution">
    <text evidence="2">The sequence shown here is derived from an EMBL/GenBank/DDBJ whole genome shotgun (WGS) entry which is preliminary data.</text>
</comment>
<keyword evidence="3" id="KW-1185">Reference proteome</keyword>